<feature type="domain" description="SAF" evidence="1">
    <location>
        <begin position="3"/>
        <end position="60"/>
    </location>
</feature>
<dbReference type="AlphaFoldDB" id="A0A645HND9"/>
<proteinExistence type="predicted"/>
<evidence type="ECO:0000259" key="1">
    <source>
        <dbReference type="Pfam" id="PF08666"/>
    </source>
</evidence>
<reference evidence="2" key="1">
    <citation type="submission" date="2019-08" db="EMBL/GenBank/DDBJ databases">
        <authorList>
            <person name="Kucharzyk K."/>
            <person name="Murdoch R.W."/>
            <person name="Higgins S."/>
            <person name="Loffler F."/>
        </authorList>
    </citation>
    <scope>NUCLEOTIDE SEQUENCE</scope>
</reference>
<sequence>MVTVVGDVTGGRTLTRDQLTTRSVPTDLVPRGAVVAIHLAEGRTPAGPLSAGTILTEAALVGPGLTGLAAGHVAVPARLADAGIVQVLRVGDAIDVMATDTGTGEVRRVATRARVATIPAQADGGPLSSGTAQDVLVLLDVTAVEAAEVTRAAATSRLSVVLPGGSG</sequence>
<name>A0A645HND9_9ZZZZ</name>
<dbReference type="InterPro" id="IPR013974">
    <property type="entry name" value="SAF"/>
</dbReference>
<dbReference type="Pfam" id="PF08666">
    <property type="entry name" value="SAF"/>
    <property type="match status" value="1"/>
</dbReference>
<gene>
    <name evidence="2" type="ORF">SDC9_187876</name>
</gene>
<dbReference type="CDD" id="cd11614">
    <property type="entry name" value="SAF_CpaB_FlgA_like"/>
    <property type="match status" value="1"/>
</dbReference>
<protein>
    <recommendedName>
        <fullName evidence="1">SAF domain-containing protein</fullName>
    </recommendedName>
</protein>
<organism evidence="2">
    <name type="scientific">bioreactor metagenome</name>
    <dbReference type="NCBI Taxonomy" id="1076179"/>
    <lineage>
        <taxon>unclassified sequences</taxon>
        <taxon>metagenomes</taxon>
        <taxon>ecological metagenomes</taxon>
    </lineage>
</organism>
<accession>A0A645HND9</accession>
<dbReference type="EMBL" id="VSSQ01096691">
    <property type="protein sequence ID" value="MPN40340.1"/>
    <property type="molecule type" value="Genomic_DNA"/>
</dbReference>
<evidence type="ECO:0000313" key="2">
    <source>
        <dbReference type="EMBL" id="MPN40340.1"/>
    </source>
</evidence>
<comment type="caution">
    <text evidence="2">The sequence shown here is derived from an EMBL/GenBank/DDBJ whole genome shotgun (WGS) entry which is preliminary data.</text>
</comment>